<dbReference type="EMBL" id="SOYY01000022">
    <property type="protein sequence ID" value="KAA0704519.1"/>
    <property type="molecule type" value="Genomic_DNA"/>
</dbReference>
<dbReference type="GO" id="GO:0004197">
    <property type="term" value="F:cysteine-type endopeptidase activity"/>
    <property type="evidence" value="ECO:0007669"/>
    <property type="project" value="TreeGrafter"/>
</dbReference>
<dbReference type="Gene3D" id="3.40.50.1460">
    <property type="match status" value="1"/>
</dbReference>
<comment type="similarity">
    <text evidence="1">Belongs to the peptidase C13 family.</text>
</comment>
<dbReference type="PANTHER" id="PTHR12000">
    <property type="entry name" value="HEMOGLOBINASE FAMILY MEMBER"/>
    <property type="match status" value="1"/>
</dbReference>
<protein>
    <submittedName>
        <fullName evidence="2">Legumain</fullName>
    </submittedName>
</protein>
<evidence type="ECO:0000256" key="1">
    <source>
        <dbReference type="ARBA" id="ARBA00009941"/>
    </source>
</evidence>
<evidence type="ECO:0000313" key="2">
    <source>
        <dbReference type="EMBL" id="KAA0704519.1"/>
    </source>
</evidence>
<dbReference type="PANTHER" id="PTHR12000:SF21">
    <property type="entry name" value="LEGUMAIN-RELATED"/>
    <property type="match status" value="1"/>
</dbReference>
<dbReference type="AlphaFoldDB" id="A0A5A9N6A8"/>
<dbReference type="GO" id="GO:0005773">
    <property type="term" value="C:vacuole"/>
    <property type="evidence" value="ECO:0007669"/>
    <property type="project" value="GOC"/>
</dbReference>
<proteinExistence type="inferred from homology"/>
<comment type="caution">
    <text evidence="2">The sequence shown here is derived from an EMBL/GenBank/DDBJ whole genome shotgun (WGS) entry which is preliminary data.</text>
</comment>
<dbReference type="GO" id="GO:0051603">
    <property type="term" value="P:proteolysis involved in protein catabolic process"/>
    <property type="evidence" value="ECO:0007669"/>
    <property type="project" value="TreeGrafter"/>
</dbReference>
<keyword evidence="3" id="KW-1185">Reference proteome</keyword>
<name>A0A5A9N6A8_9TELE</name>
<gene>
    <name evidence="2" type="ORF">E1301_Tti017222</name>
</gene>
<accession>A0A5A9N6A8</accession>
<sequence length="127" mass="14744">MSGKKWVLLVAGSKGWKNYKHQANVCCHYQLIKRQGIPDEQIVTMMYDDIASDPSCGDDNIYIYMTGLGTDRTFEFPEESADYDEQTFHDLSEDKQSKHIKKYPDACPCFFGKLDVKKHYLSEFLKK</sequence>
<dbReference type="GO" id="GO:0006624">
    <property type="term" value="P:vacuolar protein processing"/>
    <property type="evidence" value="ECO:0007669"/>
    <property type="project" value="TreeGrafter"/>
</dbReference>
<evidence type="ECO:0000313" key="3">
    <source>
        <dbReference type="Proteomes" id="UP000324632"/>
    </source>
</evidence>
<dbReference type="Proteomes" id="UP000324632">
    <property type="component" value="Chromosome 22"/>
</dbReference>
<dbReference type="PRINTS" id="PR00776">
    <property type="entry name" value="HEMOGLOBNASE"/>
</dbReference>
<dbReference type="Pfam" id="PF01650">
    <property type="entry name" value="Peptidase_C13"/>
    <property type="match status" value="1"/>
</dbReference>
<organism evidence="2 3">
    <name type="scientific">Triplophysa tibetana</name>
    <dbReference type="NCBI Taxonomy" id="1572043"/>
    <lineage>
        <taxon>Eukaryota</taxon>
        <taxon>Metazoa</taxon>
        <taxon>Chordata</taxon>
        <taxon>Craniata</taxon>
        <taxon>Vertebrata</taxon>
        <taxon>Euteleostomi</taxon>
        <taxon>Actinopterygii</taxon>
        <taxon>Neopterygii</taxon>
        <taxon>Teleostei</taxon>
        <taxon>Ostariophysi</taxon>
        <taxon>Cypriniformes</taxon>
        <taxon>Nemacheilidae</taxon>
        <taxon>Triplophysa</taxon>
    </lineage>
</organism>
<dbReference type="InterPro" id="IPR001096">
    <property type="entry name" value="Peptidase_C13"/>
</dbReference>
<reference evidence="2 3" key="1">
    <citation type="journal article" date="2019" name="Mol. Ecol. Resour.">
        <title>Chromosome-level genome assembly of Triplophysa tibetana, a fish adapted to the harsh high-altitude environment of the Tibetan Plateau.</title>
        <authorList>
            <person name="Yang X."/>
            <person name="Liu H."/>
            <person name="Ma Z."/>
            <person name="Zou Y."/>
            <person name="Zou M."/>
            <person name="Mao Y."/>
            <person name="Li X."/>
            <person name="Wang H."/>
            <person name="Chen T."/>
            <person name="Wang W."/>
            <person name="Yang R."/>
        </authorList>
    </citation>
    <scope>NUCLEOTIDE SEQUENCE [LARGE SCALE GENOMIC DNA]</scope>
    <source>
        <strain evidence="2">TTIB1903HZAU</strain>
        <tissue evidence="2">Muscle</tissue>
    </source>
</reference>